<protein>
    <submittedName>
        <fullName evidence="9">Carbohydrate ABC transporter membrane protein 1 (CUT1 family)</fullName>
    </submittedName>
</protein>
<dbReference type="GO" id="GO:0055085">
    <property type="term" value="P:transmembrane transport"/>
    <property type="evidence" value="ECO:0007669"/>
    <property type="project" value="InterPro"/>
</dbReference>
<name>A0A2P8CYZ2_9ACTN</name>
<evidence type="ECO:0000256" key="1">
    <source>
        <dbReference type="ARBA" id="ARBA00004651"/>
    </source>
</evidence>
<feature type="transmembrane region" description="Helical" evidence="7">
    <location>
        <begin position="278"/>
        <end position="300"/>
    </location>
</feature>
<feature type="transmembrane region" description="Helical" evidence="7">
    <location>
        <begin position="119"/>
        <end position="142"/>
    </location>
</feature>
<keyword evidence="3" id="KW-1003">Cell membrane</keyword>
<feature type="transmembrane region" description="Helical" evidence="7">
    <location>
        <begin position="222"/>
        <end position="242"/>
    </location>
</feature>
<keyword evidence="4 7" id="KW-0812">Transmembrane</keyword>
<comment type="caution">
    <text evidence="9">The sequence shown here is derived from an EMBL/GenBank/DDBJ whole genome shotgun (WGS) entry which is preliminary data.</text>
</comment>
<evidence type="ECO:0000256" key="5">
    <source>
        <dbReference type="ARBA" id="ARBA00022989"/>
    </source>
</evidence>
<evidence type="ECO:0000256" key="3">
    <source>
        <dbReference type="ARBA" id="ARBA00022475"/>
    </source>
</evidence>
<evidence type="ECO:0000313" key="9">
    <source>
        <dbReference type="EMBL" id="PSK90192.1"/>
    </source>
</evidence>
<dbReference type="EMBL" id="PYGA01000023">
    <property type="protein sequence ID" value="PSK90192.1"/>
    <property type="molecule type" value="Genomic_DNA"/>
</dbReference>
<keyword evidence="2 7" id="KW-0813">Transport</keyword>
<evidence type="ECO:0000256" key="6">
    <source>
        <dbReference type="ARBA" id="ARBA00023136"/>
    </source>
</evidence>
<dbReference type="PANTHER" id="PTHR43227:SF8">
    <property type="entry name" value="DIACETYLCHITOBIOSE UPTAKE SYSTEM PERMEASE PROTEIN DASB"/>
    <property type="match status" value="1"/>
</dbReference>
<dbReference type="GO" id="GO:0005886">
    <property type="term" value="C:plasma membrane"/>
    <property type="evidence" value="ECO:0007669"/>
    <property type="project" value="UniProtKB-SubCell"/>
</dbReference>
<proteinExistence type="inferred from homology"/>
<keyword evidence="6 7" id="KW-0472">Membrane</keyword>
<evidence type="ECO:0000256" key="4">
    <source>
        <dbReference type="ARBA" id="ARBA00022692"/>
    </source>
</evidence>
<evidence type="ECO:0000256" key="2">
    <source>
        <dbReference type="ARBA" id="ARBA00022448"/>
    </source>
</evidence>
<dbReference type="PROSITE" id="PS50928">
    <property type="entry name" value="ABC_TM1"/>
    <property type="match status" value="1"/>
</dbReference>
<dbReference type="SUPFAM" id="SSF161098">
    <property type="entry name" value="MetI-like"/>
    <property type="match status" value="1"/>
</dbReference>
<comment type="similarity">
    <text evidence="7">Belongs to the binding-protein-dependent transport system permease family.</text>
</comment>
<evidence type="ECO:0000259" key="8">
    <source>
        <dbReference type="PROSITE" id="PS50928"/>
    </source>
</evidence>
<gene>
    <name evidence="9" type="ORF">CLV63_12321</name>
</gene>
<comment type="subcellular location">
    <subcellularLocation>
        <location evidence="1 7">Cell membrane</location>
        <topology evidence="1 7">Multi-pass membrane protein</topology>
    </subcellularLocation>
</comment>
<dbReference type="CDD" id="cd06261">
    <property type="entry name" value="TM_PBP2"/>
    <property type="match status" value="1"/>
</dbReference>
<feature type="domain" description="ABC transmembrane type-1" evidence="8">
    <location>
        <begin position="84"/>
        <end position="296"/>
    </location>
</feature>
<dbReference type="InterPro" id="IPR050809">
    <property type="entry name" value="UgpAE/MalFG_permease"/>
</dbReference>
<dbReference type="Pfam" id="PF00528">
    <property type="entry name" value="BPD_transp_1"/>
    <property type="match status" value="1"/>
</dbReference>
<evidence type="ECO:0000256" key="7">
    <source>
        <dbReference type="RuleBase" id="RU363032"/>
    </source>
</evidence>
<dbReference type="AlphaFoldDB" id="A0A2P8CYZ2"/>
<reference evidence="9 10" key="1">
    <citation type="submission" date="2018-03" db="EMBL/GenBank/DDBJ databases">
        <title>Genomic Encyclopedia of Archaeal and Bacterial Type Strains, Phase II (KMG-II): from individual species to whole genera.</title>
        <authorList>
            <person name="Goeker M."/>
        </authorList>
    </citation>
    <scope>NUCLEOTIDE SEQUENCE [LARGE SCALE GENOMIC DNA]</scope>
    <source>
        <strain evidence="9 10">DSM 45312</strain>
    </source>
</reference>
<organism evidence="9 10">
    <name type="scientific">Murinocardiopsis flavida</name>
    <dbReference type="NCBI Taxonomy" id="645275"/>
    <lineage>
        <taxon>Bacteria</taxon>
        <taxon>Bacillati</taxon>
        <taxon>Actinomycetota</taxon>
        <taxon>Actinomycetes</taxon>
        <taxon>Streptosporangiales</taxon>
        <taxon>Nocardiopsidaceae</taxon>
        <taxon>Murinocardiopsis</taxon>
    </lineage>
</organism>
<sequence length="305" mass="32778">MATKHPPRGGPAGRRNGAAIAVLLGPFLALFALTFVGPIGYAMYQSVIGVERMGALGLEGSRTVFVGLDNYIEAFNQLGFIEGFGTVALFALVQVPLMLALATLLALLLETLSDRWAGLFRAGFFLPYGVPGVIASLLWGFLYTPGTSPITELLGRAGLQVDFFGYDTVLWSLVNIAVWQFAGYNVLVLVAQLKAIPRDLYEAAAIDGASLWTIAWRIQIPLIRPALVLTAVFSIIGAMQLFSEPLVLQLLAPAITDDYTPNLSAYKEAFTNNNPNLAAAQAVILAVVAGVLSFGFLRLVGWRRT</sequence>
<dbReference type="InterPro" id="IPR000515">
    <property type="entry name" value="MetI-like"/>
</dbReference>
<feature type="transmembrane region" description="Helical" evidence="7">
    <location>
        <begin position="84"/>
        <end position="107"/>
    </location>
</feature>
<dbReference type="Proteomes" id="UP000240542">
    <property type="component" value="Unassembled WGS sequence"/>
</dbReference>
<dbReference type="Gene3D" id="1.10.3720.10">
    <property type="entry name" value="MetI-like"/>
    <property type="match status" value="1"/>
</dbReference>
<dbReference type="PANTHER" id="PTHR43227">
    <property type="entry name" value="BLL4140 PROTEIN"/>
    <property type="match status" value="1"/>
</dbReference>
<keyword evidence="10" id="KW-1185">Reference proteome</keyword>
<accession>A0A2P8CYZ2</accession>
<dbReference type="InterPro" id="IPR035906">
    <property type="entry name" value="MetI-like_sf"/>
</dbReference>
<evidence type="ECO:0000313" key="10">
    <source>
        <dbReference type="Proteomes" id="UP000240542"/>
    </source>
</evidence>
<feature type="transmembrane region" description="Helical" evidence="7">
    <location>
        <begin position="169"/>
        <end position="191"/>
    </location>
</feature>
<feature type="transmembrane region" description="Helical" evidence="7">
    <location>
        <begin position="20"/>
        <end position="44"/>
    </location>
</feature>
<keyword evidence="5 7" id="KW-1133">Transmembrane helix</keyword>